<keyword evidence="4 5" id="KW-0472">Membrane</keyword>
<evidence type="ECO:0000256" key="3">
    <source>
        <dbReference type="ARBA" id="ARBA00022989"/>
    </source>
</evidence>
<name>A0A239HNL7_9PSED</name>
<sequence>MQGIAVLVLGSSSASGPDLENSHAGSIASQQNVLKRRVGSIENHQNALWYLPLPHGTQPINMQPFWYRSLNKDARRSFWTVFCGFSVDSLDVQLYAFILPVLLAAWGLSHSEAGLLGAATLTSSALGGWVAGMMADRFGRLRVLKLTILWFAISTCLCGLAADFDQLLIARTLQGIGFGGELAVGAVFIAEIAGPNVRSRMVGMAQSGWAVGWGLAAIISAISLTLLPPELGWRVTFILGVLPAIAIFIYRLKLKEPQAFMRSSRQFSWRAILSGPYLKSTILGSLLAAGMHSGYWAIAIWWPAMLEAEHGLATIESRLYLAVLVTGSFLGYVAGSWLGDIAGRKATLLMFALGGICIALTYSNLSLYPTAMLLLSFPLGFVATGMFGVIGSVLTELFPTELRASGLGFCYNFGRGIAGLAPAVIGVTSETMGITGAIATYVVCAYILVMIVALLLPETRGVRLKNLSET</sequence>
<feature type="transmembrane region" description="Helical" evidence="5">
    <location>
        <begin position="113"/>
        <end position="131"/>
    </location>
</feature>
<dbReference type="GO" id="GO:0046943">
    <property type="term" value="F:carboxylic acid transmembrane transporter activity"/>
    <property type="evidence" value="ECO:0007669"/>
    <property type="project" value="TreeGrafter"/>
</dbReference>
<reference evidence="8" key="1">
    <citation type="submission" date="2017-06" db="EMBL/GenBank/DDBJ databases">
        <authorList>
            <person name="Varghese N."/>
            <person name="Submissions S."/>
        </authorList>
    </citation>
    <scope>NUCLEOTIDE SEQUENCE [LARGE SCALE GENOMIC DNA]</scope>
    <source>
        <strain evidence="8">CIP 108523</strain>
    </source>
</reference>
<feature type="transmembrane region" description="Helical" evidence="5">
    <location>
        <begin position="78"/>
        <end position="107"/>
    </location>
</feature>
<organism evidence="7 8">
    <name type="scientific">Pseudomonas segetis</name>
    <dbReference type="NCBI Taxonomy" id="298908"/>
    <lineage>
        <taxon>Bacteria</taxon>
        <taxon>Pseudomonadati</taxon>
        <taxon>Pseudomonadota</taxon>
        <taxon>Gammaproteobacteria</taxon>
        <taxon>Pseudomonadales</taxon>
        <taxon>Pseudomonadaceae</taxon>
        <taxon>Pseudomonas</taxon>
    </lineage>
</organism>
<dbReference type="PROSITE" id="PS00217">
    <property type="entry name" value="SUGAR_TRANSPORT_2"/>
    <property type="match status" value="1"/>
</dbReference>
<evidence type="ECO:0000256" key="1">
    <source>
        <dbReference type="ARBA" id="ARBA00004141"/>
    </source>
</evidence>
<proteinExistence type="predicted"/>
<evidence type="ECO:0000256" key="2">
    <source>
        <dbReference type="ARBA" id="ARBA00022692"/>
    </source>
</evidence>
<feature type="transmembrane region" description="Helical" evidence="5">
    <location>
        <begin position="434"/>
        <end position="456"/>
    </location>
</feature>
<dbReference type="InterPro" id="IPR011701">
    <property type="entry name" value="MFS"/>
</dbReference>
<accession>A0A239HNL7</accession>
<evidence type="ECO:0000313" key="8">
    <source>
        <dbReference type="Proteomes" id="UP000242915"/>
    </source>
</evidence>
<feature type="transmembrane region" description="Helical" evidence="5">
    <location>
        <begin position="406"/>
        <end position="428"/>
    </location>
</feature>
<keyword evidence="3 5" id="KW-1133">Transmembrane helix</keyword>
<gene>
    <name evidence="7" type="ORF">SAMN05216255_3480</name>
</gene>
<dbReference type="PROSITE" id="PS50850">
    <property type="entry name" value="MFS"/>
    <property type="match status" value="1"/>
</dbReference>
<feature type="transmembrane region" description="Helical" evidence="5">
    <location>
        <begin position="346"/>
        <end position="365"/>
    </location>
</feature>
<dbReference type="GO" id="GO:0005886">
    <property type="term" value="C:plasma membrane"/>
    <property type="evidence" value="ECO:0007669"/>
    <property type="project" value="TreeGrafter"/>
</dbReference>
<dbReference type="AlphaFoldDB" id="A0A239HNL7"/>
<protein>
    <submittedName>
        <fullName evidence="7">Predicted arabinose efflux permease, MFS family</fullName>
    </submittedName>
</protein>
<feature type="transmembrane region" description="Helical" evidence="5">
    <location>
        <begin position="271"/>
        <end position="298"/>
    </location>
</feature>
<dbReference type="Proteomes" id="UP000242915">
    <property type="component" value="Unassembled WGS sequence"/>
</dbReference>
<dbReference type="Pfam" id="PF07690">
    <property type="entry name" value="MFS_1"/>
    <property type="match status" value="1"/>
</dbReference>
<keyword evidence="2 5" id="KW-0812">Transmembrane</keyword>
<dbReference type="InterPro" id="IPR036259">
    <property type="entry name" value="MFS_trans_sf"/>
</dbReference>
<dbReference type="CDD" id="cd17371">
    <property type="entry name" value="MFS_MucK"/>
    <property type="match status" value="1"/>
</dbReference>
<feature type="transmembrane region" description="Helical" evidence="5">
    <location>
        <begin position="168"/>
        <end position="190"/>
    </location>
</feature>
<feature type="transmembrane region" description="Helical" evidence="5">
    <location>
        <begin position="202"/>
        <end position="225"/>
    </location>
</feature>
<keyword evidence="8" id="KW-1185">Reference proteome</keyword>
<feature type="domain" description="Major facilitator superfamily (MFS) profile" evidence="6">
    <location>
        <begin position="77"/>
        <end position="460"/>
    </location>
</feature>
<dbReference type="InterPro" id="IPR020846">
    <property type="entry name" value="MFS_dom"/>
</dbReference>
<feature type="transmembrane region" description="Helical" evidence="5">
    <location>
        <begin position="371"/>
        <end position="394"/>
    </location>
</feature>
<evidence type="ECO:0000256" key="4">
    <source>
        <dbReference type="ARBA" id="ARBA00023136"/>
    </source>
</evidence>
<dbReference type="EMBL" id="FZOG01000005">
    <property type="protein sequence ID" value="SNS82503.1"/>
    <property type="molecule type" value="Genomic_DNA"/>
</dbReference>
<feature type="transmembrane region" description="Helical" evidence="5">
    <location>
        <begin position="231"/>
        <end position="250"/>
    </location>
</feature>
<dbReference type="SUPFAM" id="SSF103473">
    <property type="entry name" value="MFS general substrate transporter"/>
    <property type="match status" value="1"/>
</dbReference>
<comment type="subcellular location">
    <subcellularLocation>
        <location evidence="1">Membrane</location>
        <topology evidence="1">Multi-pass membrane protein</topology>
    </subcellularLocation>
</comment>
<dbReference type="PANTHER" id="PTHR23508">
    <property type="entry name" value="CARBOXYLIC ACID TRANSPORTER PROTEIN HOMOLOG"/>
    <property type="match status" value="1"/>
</dbReference>
<dbReference type="InterPro" id="IPR005829">
    <property type="entry name" value="Sugar_transporter_CS"/>
</dbReference>
<dbReference type="PANTHER" id="PTHR23508:SF10">
    <property type="entry name" value="CARBOXYLIC ACID TRANSPORTER PROTEIN HOMOLOG"/>
    <property type="match status" value="1"/>
</dbReference>
<feature type="transmembrane region" description="Helical" evidence="5">
    <location>
        <begin position="143"/>
        <end position="162"/>
    </location>
</feature>
<feature type="transmembrane region" description="Helical" evidence="5">
    <location>
        <begin position="318"/>
        <end position="339"/>
    </location>
</feature>
<evidence type="ECO:0000259" key="6">
    <source>
        <dbReference type="PROSITE" id="PS50850"/>
    </source>
</evidence>
<evidence type="ECO:0000256" key="5">
    <source>
        <dbReference type="SAM" id="Phobius"/>
    </source>
</evidence>
<dbReference type="Gene3D" id="1.20.1250.20">
    <property type="entry name" value="MFS general substrate transporter like domains"/>
    <property type="match status" value="2"/>
</dbReference>
<evidence type="ECO:0000313" key="7">
    <source>
        <dbReference type="EMBL" id="SNS82503.1"/>
    </source>
</evidence>